<feature type="transmembrane region" description="Helical" evidence="1">
    <location>
        <begin position="102"/>
        <end position="124"/>
    </location>
</feature>
<name>A0A7W1XUP0_9BACL</name>
<proteinExistence type="predicted"/>
<reference evidence="2 3" key="1">
    <citation type="submission" date="2020-07" db="EMBL/GenBank/DDBJ databases">
        <title>Thermoactinomyces phylogeny.</title>
        <authorList>
            <person name="Dunlap C."/>
        </authorList>
    </citation>
    <scope>NUCLEOTIDE SEQUENCE [LARGE SCALE GENOMIC DNA]</scope>
    <source>
        <strain evidence="2 3">AMNI-1</strain>
    </source>
</reference>
<dbReference type="Pfam" id="PF01944">
    <property type="entry name" value="SpoIIM"/>
    <property type="match status" value="1"/>
</dbReference>
<protein>
    <submittedName>
        <fullName evidence="2">Stage II sporulation protein M</fullName>
    </submittedName>
</protein>
<accession>A0A7W1XUP0</accession>
<dbReference type="EMBL" id="JACEOL010000062">
    <property type="protein sequence ID" value="MBA4603585.1"/>
    <property type="molecule type" value="Genomic_DNA"/>
</dbReference>
<gene>
    <name evidence="2" type="ORF">H2C83_15035</name>
</gene>
<feature type="transmembrane region" description="Helical" evidence="1">
    <location>
        <begin position="62"/>
        <end position="82"/>
    </location>
</feature>
<feature type="transmembrane region" description="Helical" evidence="1">
    <location>
        <begin position="15"/>
        <end position="35"/>
    </location>
</feature>
<keyword evidence="1" id="KW-1133">Transmembrane helix</keyword>
<keyword evidence="1" id="KW-0812">Transmembrane</keyword>
<sequence>MGFFCWIKTVQITKVIFSICVLIYAISFLVGFALAPEITVIPDEKTEIEVDFLNIFFQNTKVSFLLIVLTPLTFGLNIPIILGMNGVILGTAVGSTQNVSQLMGLIPHGIIEVPLHLFSAVVGLKVLKHLILMAIKNEKKINYLLINRLISSMFVIITGLFFAALIEAYITPVIFNWCR</sequence>
<dbReference type="InterPro" id="IPR002798">
    <property type="entry name" value="SpoIIM-like"/>
</dbReference>
<dbReference type="RefSeq" id="WP_181742061.1">
    <property type="nucleotide sequence ID" value="NZ_JACEOL010000062.1"/>
</dbReference>
<evidence type="ECO:0000256" key="1">
    <source>
        <dbReference type="SAM" id="Phobius"/>
    </source>
</evidence>
<dbReference type="PANTHER" id="PTHR35337">
    <property type="entry name" value="SLR1478 PROTEIN"/>
    <property type="match status" value="1"/>
</dbReference>
<feature type="transmembrane region" description="Helical" evidence="1">
    <location>
        <begin position="145"/>
        <end position="170"/>
    </location>
</feature>
<dbReference type="PANTHER" id="PTHR35337:SF1">
    <property type="entry name" value="SLR1478 PROTEIN"/>
    <property type="match status" value="1"/>
</dbReference>
<evidence type="ECO:0000313" key="3">
    <source>
        <dbReference type="Proteomes" id="UP000538292"/>
    </source>
</evidence>
<organism evidence="2 3">
    <name type="scientific">Thermoactinomyces mirandus</name>
    <dbReference type="NCBI Taxonomy" id="2756294"/>
    <lineage>
        <taxon>Bacteria</taxon>
        <taxon>Bacillati</taxon>
        <taxon>Bacillota</taxon>
        <taxon>Bacilli</taxon>
        <taxon>Bacillales</taxon>
        <taxon>Thermoactinomycetaceae</taxon>
        <taxon>Thermoactinomyces</taxon>
    </lineage>
</organism>
<keyword evidence="3" id="KW-1185">Reference proteome</keyword>
<dbReference type="AlphaFoldDB" id="A0A7W1XUP0"/>
<comment type="caution">
    <text evidence="2">The sequence shown here is derived from an EMBL/GenBank/DDBJ whole genome shotgun (WGS) entry which is preliminary data.</text>
</comment>
<dbReference type="Proteomes" id="UP000538292">
    <property type="component" value="Unassembled WGS sequence"/>
</dbReference>
<evidence type="ECO:0000313" key="2">
    <source>
        <dbReference type="EMBL" id="MBA4603585.1"/>
    </source>
</evidence>
<keyword evidence="1" id="KW-0472">Membrane</keyword>